<keyword evidence="5" id="KW-0067">ATP-binding</keyword>
<evidence type="ECO:0000313" key="7">
    <source>
        <dbReference type="EMBL" id="QCB28957.1"/>
    </source>
</evidence>
<evidence type="ECO:0000256" key="1">
    <source>
        <dbReference type="ARBA" id="ARBA00012104"/>
    </source>
</evidence>
<dbReference type="GO" id="GO:0008478">
    <property type="term" value="F:pyridoxal kinase activity"/>
    <property type="evidence" value="ECO:0007669"/>
    <property type="project" value="UniProtKB-EC"/>
</dbReference>
<dbReference type="CDD" id="cd01173">
    <property type="entry name" value="pyridoxal_pyridoxamine_kinase"/>
    <property type="match status" value="1"/>
</dbReference>
<dbReference type="AlphaFoldDB" id="A0A4P7QJJ2"/>
<keyword evidence="3" id="KW-0547">Nucleotide-binding</keyword>
<name>A0A4P7QJJ2_9CORY</name>
<dbReference type="Proteomes" id="UP000296352">
    <property type="component" value="Chromosome"/>
</dbReference>
<dbReference type="Pfam" id="PF08543">
    <property type="entry name" value="Phos_pyr_kin"/>
    <property type="match status" value="1"/>
</dbReference>
<keyword evidence="4 7" id="KW-0418">Kinase</keyword>
<keyword evidence="8" id="KW-1185">Reference proteome</keyword>
<dbReference type="GO" id="GO:0005524">
    <property type="term" value="F:ATP binding"/>
    <property type="evidence" value="ECO:0007669"/>
    <property type="project" value="UniProtKB-KW"/>
</dbReference>
<dbReference type="InterPro" id="IPR004625">
    <property type="entry name" value="PyrdxlKinase"/>
</dbReference>
<dbReference type="PANTHER" id="PTHR10534">
    <property type="entry name" value="PYRIDOXAL KINASE"/>
    <property type="match status" value="1"/>
</dbReference>
<dbReference type="EMBL" id="CP039247">
    <property type="protein sequence ID" value="QCB28957.1"/>
    <property type="molecule type" value="Genomic_DNA"/>
</dbReference>
<proteinExistence type="predicted"/>
<dbReference type="RefSeq" id="WP_136141616.1">
    <property type="nucleotide sequence ID" value="NZ_CP039247.1"/>
</dbReference>
<dbReference type="KEGG" id="cee:CENDO_08435"/>
<gene>
    <name evidence="7" type="primary">pdxY1</name>
    <name evidence="7" type="ORF">CENDO_08435</name>
</gene>
<keyword evidence="2 7" id="KW-0808">Transferase</keyword>
<dbReference type="PANTHER" id="PTHR10534:SF2">
    <property type="entry name" value="PYRIDOXAL KINASE"/>
    <property type="match status" value="1"/>
</dbReference>
<dbReference type="GO" id="GO:0009443">
    <property type="term" value="P:pyridoxal 5'-phosphate salvage"/>
    <property type="evidence" value="ECO:0007669"/>
    <property type="project" value="InterPro"/>
</dbReference>
<evidence type="ECO:0000313" key="8">
    <source>
        <dbReference type="Proteomes" id="UP000296352"/>
    </source>
</evidence>
<dbReference type="SUPFAM" id="SSF53613">
    <property type="entry name" value="Ribokinase-like"/>
    <property type="match status" value="1"/>
</dbReference>
<evidence type="ECO:0000259" key="6">
    <source>
        <dbReference type="Pfam" id="PF08543"/>
    </source>
</evidence>
<protein>
    <recommendedName>
        <fullName evidence="1">pyridoxal kinase</fullName>
        <ecNumber evidence="1">2.7.1.35</ecNumber>
    </recommendedName>
</protein>
<accession>A0A4P7QJJ2</accession>
<dbReference type="NCBIfam" id="TIGR00687">
    <property type="entry name" value="pyridox_kin"/>
    <property type="match status" value="1"/>
</dbReference>
<evidence type="ECO:0000256" key="2">
    <source>
        <dbReference type="ARBA" id="ARBA00022679"/>
    </source>
</evidence>
<dbReference type="InterPro" id="IPR029056">
    <property type="entry name" value="Ribokinase-like"/>
</dbReference>
<evidence type="ECO:0000256" key="4">
    <source>
        <dbReference type="ARBA" id="ARBA00022777"/>
    </source>
</evidence>
<dbReference type="InterPro" id="IPR013749">
    <property type="entry name" value="PM/HMP-P_kinase-1"/>
</dbReference>
<dbReference type="OrthoDB" id="9800808at2"/>
<dbReference type="Gene3D" id="3.40.1190.20">
    <property type="match status" value="1"/>
</dbReference>
<evidence type="ECO:0000256" key="3">
    <source>
        <dbReference type="ARBA" id="ARBA00022741"/>
    </source>
</evidence>
<organism evidence="7 8">
    <name type="scientific">Corynebacterium endometrii</name>
    <dbReference type="NCBI Taxonomy" id="2488819"/>
    <lineage>
        <taxon>Bacteria</taxon>
        <taxon>Bacillati</taxon>
        <taxon>Actinomycetota</taxon>
        <taxon>Actinomycetes</taxon>
        <taxon>Mycobacteriales</taxon>
        <taxon>Corynebacteriaceae</taxon>
        <taxon>Corynebacterium</taxon>
    </lineage>
</organism>
<sequence length="320" mass="33700">MGIVSIQSHVSYGHVGNSAAVFPLQRAGFEVWPVHTVNFSNHTEYPDWGGPRFDAATVREVLEGMERRGVLGQADALLTGYLGTVEFADVIAQTAAKLPGAALYCCDPVIGNAIFGDFVDPRIPGVFREVVLPHADVITPNQYEVARLTGRLAESTPKAAPIGLEETLEGVRELQAIGPRTVLVTSMNRPAADHTVGGVEGSGVEGGGVEDGGVQGGIEMLAVDGDEAYLVSTPRVPPAKNFGGKFVGAGDVAAAVFTAQLLAVPAGEDLNRISRALEHTAFILYSIIDATQKAGADELELVACQDVFANPLRPFTARRV</sequence>
<evidence type="ECO:0000256" key="5">
    <source>
        <dbReference type="ARBA" id="ARBA00022840"/>
    </source>
</evidence>
<feature type="domain" description="Pyridoxamine kinase/Phosphomethylpyrimidine kinase" evidence="6">
    <location>
        <begin position="75"/>
        <end position="189"/>
    </location>
</feature>
<dbReference type="GO" id="GO:0005829">
    <property type="term" value="C:cytosol"/>
    <property type="evidence" value="ECO:0007669"/>
    <property type="project" value="TreeGrafter"/>
</dbReference>
<reference evidence="7 8" key="1">
    <citation type="submission" date="2019-04" db="EMBL/GenBank/DDBJ databases">
        <title>Corynebacterium endometrii sp. nov., isolated from the uterus of a cow with endometritis.</title>
        <authorList>
            <person name="Ballas P."/>
            <person name="Ruckert C."/>
            <person name="Wagener K."/>
            <person name="Drillich M."/>
            <person name="Kaempfer P."/>
            <person name="Busse H.-J."/>
            <person name="Ehling-Schulz M."/>
        </authorList>
    </citation>
    <scope>NUCLEOTIDE SEQUENCE [LARGE SCALE GENOMIC DNA]</scope>
    <source>
        <strain evidence="7 8">LMM-1653</strain>
    </source>
</reference>
<dbReference type="EC" id="2.7.1.35" evidence="1"/>